<evidence type="ECO:0000313" key="1">
    <source>
        <dbReference type="EMBL" id="MEI1248869.1"/>
    </source>
</evidence>
<keyword evidence="2" id="KW-1185">Reference proteome</keyword>
<reference evidence="1 2" key="1">
    <citation type="submission" date="2024-01" db="EMBL/GenBank/DDBJ databases">
        <title>Draft genome sequences of three bacterial strains isolated from Acacia saligna represent a potential new species within the genus Rhizobium.</title>
        <authorList>
            <person name="Tambong J.T."/>
            <person name="Mnasri B."/>
        </authorList>
    </citation>
    <scope>NUCLEOTIDE SEQUENCE [LARGE SCALE GENOMIC DNA]</scope>
    <source>
        <strain evidence="1 2">1AS12I</strain>
    </source>
</reference>
<dbReference type="Proteomes" id="UP001531129">
    <property type="component" value="Unassembled WGS sequence"/>
</dbReference>
<accession>A0ABU8CJN2</accession>
<evidence type="ECO:0000313" key="2">
    <source>
        <dbReference type="Proteomes" id="UP001531129"/>
    </source>
</evidence>
<protein>
    <submittedName>
        <fullName evidence="1">Uncharacterized protein</fullName>
    </submittedName>
</protein>
<sequence>MPDAQPHLTTKKDTQRGSIWRKWDLHIHAPGTKLSNAFGQASDAVWTAFITQLEASDVQVFGITDYCRDAPGGTTVGG</sequence>
<organism evidence="1 2">
    <name type="scientific">Rhizobium aouanii</name>
    <dbReference type="NCBI Taxonomy" id="3118145"/>
    <lineage>
        <taxon>Bacteria</taxon>
        <taxon>Pseudomonadati</taxon>
        <taxon>Pseudomonadota</taxon>
        <taxon>Alphaproteobacteria</taxon>
        <taxon>Hyphomicrobiales</taxon>
        <taxon>Rhizobiaceae</taxon>
        <taxon>Rhizobium/Agrobacterium group</taxon>
        <taxon>Rhizobium</taxon>
    </lineage>
</organism>
<name>A0ABU8CJN2_9HYPH</name>
<gene>
    <name evidence="1" type="ORF">V8Q02_12730</name>
</gene>
<comment type="caution">
    <text evidence="1">The sequence shown here is derived from an EMBL/GenBank/DDBJ whole genome shotgun (WGS) entry which is preliminary data.</text>
</comment>
<dbReference type="EMBL" id="JBAMYC010000006">
    <property type="protein sequence ID" value="MEI1248869.1"/>
    <property type="molecule type" value="Genomic_DNA"/>
</dbReference>
<proteinExistence type="predicted"/>